<feature type="compositionally biased region" description="Basic and acidic residues" evidence="1">
    <location>
        <begin position="130"/>
        <end position="139"/>
    </location>
</feature>
<feature type="compositionally biased region" description="Basic residues" evidence="1">
    <location>
        <begin position="112"/>
        <end position="121"/>
    </location>
</feature>
<feature type="domain" description="EF-hand" evidence="2">
    <location>
        <begin position="11"/>
        <end position="45"/>
    </location>
</feature>
<dbReference type="Pfam" id="PF13202">
    <property type="entry name" value="EF-hand_5"/>
    <property type="match status" value="1"/>
</dbReference>
<feature type="domain" description="EF-hand" evidence="2">
    <location>
        <begin position="46"/>
        <end position="81"/>
    </location>
</feature>
<evidence type="ECO:0000259" key="2">
    <source>
        <dbReference type="PROSITE" id="PS50222"/>
    </source>
</evidence>
<dbReference type="Gene3D" id="1.10.238.10">
    <property type="entry name" value="EF-hand"/>
    <property type="match status" value="2"/>
</dbReference>
<dbReference type="Pfam" id="PF13499">
    <property type="entry name" value="EF-hand_7"/>
    <property type="match status" value="1"/>
</dbReference>
<protein>
    <recommendedName>
        <fullName evidence="2">EF-hand domain-containing protein</fullName>
    </recommendedName>
</protein>
<evidence type="ECO:0000313" key="3">
    <source>
        <dbReference type="EMBL" id="CAK0890786.1"/>
    </source>
</evidence>
<sequence>MSVMAWSLTNEERSKVRDAFLRIDANNQGTITLLELKGVLTTEFHLEDERAAEIFKALDTAKNDEIHYSEFLAAMVSTRIHMHDHLLASTFKKFDADNSGYISLDREPQVRPRRFFRRRGGRQAGARGGQEQRRPDILRRVHQFFEGQTATRARSTQRPRARSSTGPRWSRVRPPQASLASRRRQETATLAMPRRSRRRWRPPPATRSRPRAGAAF</sequence>
<dbReference type="SMART" id="SM00054">
    <property type="entry name" value="EFh"/>
    <property type="match status" value="2"/>
</dbReference>
<dbReference type="PROSITE" id="PS50222">
    <property type="entry name" value="EF_HAND_2"/>
    <property type="match status" value="2"/>
</dbReference>
<organism evidence="3 4">
    <name type="scientific">Prorocentrum cordatum</name>
    <dbReference type="NCBI Taxonomy" id="2364126"/>
    <lineage>
        <taxon>Eukaryota</taxon>
        <taxon>Sar</taxon>
        <taxon>Alveolata</taxon>
        <taxon>Dinophyceae</taxon>
        <taxon>Prorocentrales</taxon>
        <taxon>Prorocentraceae</taxon>
        <taxon>Prorocentrum</taxon>
    </lineage>
</organism>
<keyword evidence="4" id="KW-1185">Reference proteome</keyword>
<dbReference type="InterPro" id="IPR002048">
    <property type="entry name" value="EF_hand_dom"/>
</dbReference>
<comment type="caution">
    <text evidence="3">The sequence shown here is derived from an EMBL/GenBank/DDBJ whole genome shotgun (WGS) entry which is preliminary data.</text>
</comment>
<gene>
    <name evidence="3" type="ORF">PCOR1329_LOCUS70889</name>
</gene>
<dbReference type="EMBL" id="CAUYUJ010019392">
    <property type="protein sequence ID" value="CAK0890786.1"/>
    <property type="molecule type" value="Genomic_DNA"/>
</dbReference>
<proteinExistence type="predicted"/>
<accession>A0ABN9WZA5</accession>
<feature type="region of interest" description="Disordered" evidence="1">
    <location>
        <begin position="112"/>
        <end position="216"/>
    </location>
</feature>
<dbReference type="Proteomes" id="UP001189429">
    <property type="component" value="Unassembled WGS sequence"/>
</dbReference>
<evidence type="ECO:0000256" key="1">
    <source>
        <dbReference type="SAM" id="MobiDB-lite"/>
    </source>
</evidence>
<name>A0ABN9WZA5_9DINO</name>
<evidence type="ECO:0000313" key="4">
    <source>
        <dbReference type="Proteomes" id="UP001189429"/>
    </source>
</evidence>
<reference evidence="3" key="1">
    <citation type="submission" date="2023-10" db="EMBL/GenBank/DDBJ databases">
        <authorList>
            <person name="Chen Y."/>
            <person name="Shah S."/>
            <person name="Dougan E. K."/>
            <person name="Thang M."/>
            <person name="Chan C."/>
        </authorList>
    </citation>
    <scope>NUCLEOTIDE SEQUENCE [LARGE SCALE GENOMIC DNA]</scope>
</reference>
<dbReference type="InterPro" id="IPR011992">
    <property type="entry name" value="EF-hand-dom_pair"/>
</dbReference>
<dbReference type="SUPFAM" id="SSF47473">
    <property type="entry name" value="EF-hand"/>
    <property type="match status" value="1"/>
</dbReference>
<dbReference type="CDD" id="cd00051">
    <property type="entry name" value="EFh"/>
    <property type="match status" value="1"/>
</dbReference>